<dbReference type="GO" id="GO:0008757">
    <property type="term" value="F:S-adenosylmethionine-dependent methyltransferase activity"/>
    <property type="evidence" value="ECO:0007669"/>
    <property type="project" value="InterPro"/>
</dbReference>
<dbReference type="Pfam" id="PF08241">
    <property type="entry name" value="Methyltransf_11"/>
    <property type="match status" value="1"/>
</dbReference>
<evidence type="ECO:0000259" key="1">
    <source>
        <dbReference type="Pfam" id="PF08241"/>
    </source>
</evidence>
<dbReference type="PANTHER" id="PTHR43591">
    <property type="entry name" value="METHYLTRANSFERASE"/>
    <property type="match status" value="1"/>
</dbReference>
<dbReference type="InterPro" id="IPR013216">
    <property type="entry name" value="Methyltransf_11"/>
</dbReference>
<keyword evidence="2" id="KW-0489">Methyltransferase</keyword>
<dbReference type="PANTHER" id="PTHR43591:SF24">
    <property type="entry name" value="2-METHOXY-6-POLYPRENYL-1,4-BENZOQUINOL METHYLASE, MITOCHONDRIAL"/>
    <property type="match status" value="1"/>
</dbReference>
<accession>A0A3B0UQV1</accession>
<keyword evidence="2" id="KW-0808">Transferase</keyword>
<reference evidence="2" key="1">
    <citation type="submission" date="2018-06" db="EMBL/GenBank/DDBJ databases">
        <authorList>
            <person name="Zhirakovskaya E."/>
        </authorList>
    </citation>
    <scope>NUCLEOTIDE SEQUENCE</scope>
</reference>
<dbReference type="Gene3D" id="3.40.50.150">
    <property type="entry name" value="Vaccinia Virus protein VP39"/>
    <property type="match status" value="1"/>
</dbReference>
<feature type="domain" description="Methyltransferase type 11" evidence="1">
    <location>
        <begin position="57"/>
        <end position="156"/>
    </location>
</feature>
<protein>
    <submittedName>
        <fullName evidence="2">UbiE/COQ5 methyltransferase</fullName>
    </submittedName>
</protein>
<dbReference type="CDD" id="cd02440">
    <property type="entry name" value="AdoMet_MTases"/>
    <property type="match status" value="1"/>
</dbReference>
<dbReference type="SUPFAM" id="SSF53335">
    <property type="entry name" value="S-adenosyl-L-methionine-dependent methyltransferases"/>
    <property type="match status" value="1"/>
</dbReference>
<sequence length="299" mass="33399">MNVASDNAKQDIWKAWLLERRFAGSEARLQEALQDFLYPVRDKVLDNANLKENETLLDVGCGDGLVGFGALTRFDAGRVVFSDISQELLDHSAELAQQMDAAARCDFVQASADELAGIADGSVDVVTTRSVLIYVADKGKAFQEFYRVLKENGRLSIFEPINNFDYPPPRHIFMGRDVTPIMEITDKIKSVYLALQPPETDPMLNFDERNLFALAETAGFSKVHLELKLELKPSPKSWTWENAMNTAGNPKIPALAEAIDQALTDTEKEQFVSYLRPRFEASKGISRSAVAYLWATKTV</sequence>
<gene>
    <name evidence="2" type="ORF">MNBD_CHLOROFLEXI01-2066</name>
</gene>
<organism evidence="2">
    <name type="scientific">hydrothermal vent metagenome</name>
    <dbReference type="NCBI Taxonomy" id="652676"/>
    <lineage>
        <taxon>unclassified sequences</taxon>
        <taxon>metagenomes</taxon>
        <taxon>ecological metagenomes</taxon>
    </lineage>
</organism>
<dbReference type="EMBL" id="UOEU01000073">
    <property type="protein sequence ID" value="VAW30633.1"/>
    <property type="molecule type" value="Genomic_DNA"/>
</dbReference>
<dbReference type="InterPro" id="IPR029063">
    <property type="entry name" value="SAM-dependent_MTases_sf"/>
</dbReference>
<evidence type="ECO:0000313" key="2">
    <source>
        <dbReference type="EMBL" id="VAW30633.1"/>
    </source>
</evidence>
<proteinExistence type="predicted"/>
<name>A0A3B0UQV1_9ZZZZ</name>
<dbReference type="AlphaFoldDB" id="A0A3B0UQV1"/>
<dbReference type="GO" id="GO:0032259">
    <property type="term" value="P:methylation"/>
    <property type="evidence" value="ECO:0007669"/>
    <property type="project" value="UniProtKB-KW"/>
</dbReference>